<dbReference type="RefSeq" id="WP_165109288.1">
    <property type="nucleotide sequence ID" value="NZ_JAAKYA010000096.1"/>
</dbReference>
<protein>
    <submittedName>
        <fullName evidence="4">UbiD family decarboxylase</fullName>
    </submittedName>
</protein>
<dbReference type="EMBL" id="JAAKYA010000096">
    <property type="protein sequence ID" value="NGO40568.1"/>
    <property type="molecule type" value="Genomic_DNA"/>
</dbReference>
<organism evidence="4 5">
    <name type="scientific">Limisphaera ngatamarikiensis</name>
    <dbReference type="NCBI Taxonomy" id="1324935"/>
    <lineage>
        <taxon>Bacteria</taxon>
        <taxon>Pseudomonadati</taxon>
        <taxon>Verrucomicrobiota</taxon>
        <taxon>Verrucomicrobiia</taxon>
        <taxon>Limisphaerales</taxon>
        <taxon>Limisphaeraceae</taxon>
        <taxon>Limisphaera</taxon>
    </lineage>
</organism>
<dbReference type="NCBIfam" id="TIGR00148">
    <property type="entry name" value="UbiD family decarboxylase"/>
    <property type="match status" value="1"/>
</dbReference>
<dbReference type="SUPFAM" id="SSF50475">
    <property type="entry name" value="FMN-binding split barrel"/>
    <property type="match status" value="1"/>
</dbReference>
<feature type="domain" description="3-octaprenyl-4-hydroxybenzoate carboxy-lyase-like N-terminal" evidence="2">
    <location>
        <begin position="11"/>
        <end position="88"/>
    </location>
</feature>
<feature type="domain" description="3-octaprenyl-4-hydroxybenzoate carboxy-lyase-like Rift-related" evidence="1">
    <location>
        <begin position="166"/>
        <end position="350"/>
    </location>
</feature>
<dbReference type="Gene3D" id="3.40.1670.10">
    <property type="entry name" value="UbiD C-terminal domain-like"/>
    <property type="match status" value="1"/>
</dbReference>
<proteinExistence type="predicted"/>
<dbReference type="PANTHER" id="PTHR30108">
    <property type="entry name" value="3-OCTAPRENYL-4-HYDROXYBENZOATE CARBOXY-LYASE-RELATED"/>
    <property type="match status" value="1"/>
</dbReference>
<evidence type="ECO:0000313" key="5">
    <source>
        <dbReference type="Proteomes" id="UP000477311"/>
    </source>
</evidence>
<dbReference type="GO" id="GO:0008694">
    <property type="term" value="F:4-hydroxy-3-polyprenylbenzoate decarboxylase activity"/>
    <property type="evidence" value="ECO:0007669"/>
    <property type="project" value="TreeGrafter"/>
</dbReference>
<name>A0A6M1RKI2_9BACT</name>
<comment type="caution">
    <text evidence="4">The sequence shown here is derived from an EMBL/GenBank/DDBJ whole genome shotgun (WGS) entry which is preliminary data.</text>
</comment>
<dbReference type="InterPro" id="IPR049383">
    <property type="entry name" value="UbiD-like_N"/>
</dbReference>
<dbReference type="Pfam" id="PF20696">
    <property type="entry name" value="UbiD_C"/>
    <property type="match status" value="1"/>
</dbReference>
<evidence type="ECO:0000259" key="3">
    <source>
        <dbReference type="Pfam" id="PF20696"/>
    </source>
</evidence>
<keyword evidence="5" id="KW-1185">Reference proteome</keyword>
<sequence length="512" mass="57404">MAYASFGDFVQRLEAEGELIRIRQPVATELEITELADRQMKAPGGGKALLFEQPTVNGQPSPFPLAINTMGSWKRMALALNAESVDAVAAELGSLLRAKPPMSFREAIRLLGHALDLRHARPRLVQDGPCKEVIHRFDPPPRRTQPWPKAPDILRDPDAARHAPLPTLLNLPILKCWPLDAGRFITLPCVVTRDPDTGERNLGMYRMQVYDPTTTGMHWQLQKVAARHGRRYYEKGERMPVAVFLGGDPVYTFAATAPLPDGLDEFLLAGYLRKKSVELVRCETVDLEVPADADFVLEGYVDPCEPLREEGPFGDHTGYYSLPEPYPVFHITAITHRKHAIYPATIVGIPPMEDFYLGSASVKLFLPVFKMNFPEIVDIALPAEGVFHNLVFVSIRKTYPMQAYKIMHGLWGMGQMMFTKYIVVVDHYVNVHNTSEVLFHLCANTDPQRDCLFTRGPADVLDHATQQIGIGTKLGIDATRKLAGEGFPRPWPPLIEMDPTVRTRIQQLFPQS</sequence>
<dbReference type="Pfam" id="PF20695">
    <property type="entry name" value="UbiD_N"/>
    <property type="match status" value="1"/>
</dbReference>
<dbReference type="PANTHER" id="PTHR30108:SF17">
    <property type="entry name" value="FERULIC ACID DECARBOXYLASE 1"/>
    <property type="match status" value="1"/>
</dbReference>
<dbReference type="GO" id="GO:0005829">
    <property type="term" value="C:cytosol"/>
    <property type="evidence" value="ECO:0007669"/>
    <property type="project" value="TreeGrafter"/>
</dbReference>
<dbReference type="SUPFAM" id="SSF143968">
    <property type="entry name" value="UbiD C-terminal domain-like"/>
    <property type="match status" value="1"/>
</dbReference>
<dbReference type="InterPro" id="IPR048304">
    <property type="entry name" value="UbiD_Rift_dom"/>
</dbReference>
<dbReference type="GO" id="GO:0006744">
    <property type="term" value="P:ubiquinone biosynthetic process"/>
    <property type="evidence" value="ECO:0007669"/>
    <property type="project" value="TreeGrafter"/>
</dbReference>
<evidence type="ECO:0000259" key="2">
    <source>
        <dbReference type="Pfam" id="PF20695"/>
    </source>
</evidence>
<dbReference type="Proteomes" id="UP000477311">
    <property type="component" value="Unassembled WGS sequence"/>
</dbReference>
<dbReference type="InterPro" id="IPR049381">
    <property type="entry name" value="UbiD-like_C"/>
</dbReference>
<dbReference type="Pfam" id="PF01977">
    <property type="entry name" value="UbiD"/>
    <property type="match status" value="1"/>
</dbReference>
<feature type="domain" description="3-octaprenyl-4-hydroxybenzoate carboxy-lyase-like C-terminal" evidence="3">
    <location>
        <begin position="356"/>
        <end position="478"/>
    </location>
</feature>
<reference evidence="4 5" key="1">
    <citation type="submission" date="2020-02" db="EMBL/GenBank/DDBJ databases">
        <title>Draft genome sequence of Limisphaera ngatamarikiensis NGM72.4T, a thermophilic Verrucomicrobia grouped in subdivision 3.</title>
        <authorList>
            <person name="Carere C.R."/>
            <person name="Steen J."/>
            <person name="Hugenholtz P."/>
            <person name="Stott M.B."/>
        </authorList>
    </citation>
    <scope>NUCLEOTIDE SEQUENCE [LARGE SCALE GENOMIC DNA]</scope>
    <source>
        <strain evidence="4 5">NGM72.4</strain>
    </source>
</reference>
<gene>
    <name evidence="4" type="ORF">G4L39_14360</name>
</gene>
<dbReference type="InterPro" id="IPR002830">
    <property type="entry name" value="UbiD"/>
</dbReference>
<evidence type="ECO:0000259" key="1">
    <source>
        <dbReference type="Pfam" id="PF01977"/>
    </source>
</evidence>
<evidence type="ECO:0000313" key="4">
    <source>
        <dbReference type="EMBL" id="NGO40568.1"/>
    </source>
</evidence>
<accession>A0A6M1RKI2</accession>
<dbReference type="AlphaFoldDB" id="A0A6M1RKI2"/>